<dbReference type="InterPro" id="IPR041373">
    <property type="entry name" value="RT_RNaseH"/>
</dbReference>
<keyword evidence="7" id="KW-0378">Hydrolase</keyword>
<dbReference type="Gene3D" id="1.10.150.130">
    <property type="match status" value="1"/>
</dbReference>
<keyword evidence="8" id="KW-0695">RNA-directed DNA polymerase</keyword>
<evidence type="ECO:0000313" key="14">
    <source>
        <dbReference type="Proteomes" id="UP000830375"/>
    </source>
</evidence>
<keyword evidence="6" id="KW-0255">Endonuclease</keyword>
<evidence type="ECO:0000256" key="9">
    <source>
        <dbReference type="ARBA" id="ARBA00023125"/>
    </source>
</evidence>
<evidence type="ECO:0000256" key="7">
    <source>
        <dbReference type="ARBA" id="ARBA00022801"/>
    </source>
</evidence>
<dbReference type="Gene3D" id="3.30.420.10">
    <property type="entry name" value="Ribonuclease H-like superfamily/Ribonuclease H"/>
    <property type="match status" value="1"/>
</dbReference>
<dbReference type="PROSITE" id="PS50878">
    <property type="entry name" value="RT_POL"/>
    <property type="match status" value="1"/>
</dbReference>
<keyword evidence="10" id="KW-0233">DNA recombination</keyword>
<dbReference type="Gene3D" id="1.10.287.3160">
    <property type="match status" value="1"/>
</dbReference>
<dbReference type="SUPFAM" id="SSF47823">
    <property type="entry name" value="lambda integrase-like, N-terminal domain"/>
    <property type="match status" value="1"/>
</dbReference>
<sequence length="1423" mass="158118">MESERRCVPPCIRLISEDDPHGFCFECLGEEHAALGLEGECEHCDQLPIKVLRARLAFFKEERAAAPSLQSWGSRVDLAEARETGTPLSLAISPDQEVLASVSEARPGASSERAEDTSSLASAEIDLESATSERSSRDDKAYEELLGVVTRAVDRLKLDWPQEQETLKRSKLDDRFLSGGRGEGPQRRSLPFFGDLHDELARSWSKPYSSRVFVPSTSIYSTIVDSQARGYMMMPQVEETLAGYLSPGSSSSLKKPMLPTKPCRLTSSLVGKAYQAAGQAGASLHTMAVLQAYQADLLKDLSTGGTIDEEAFLELRRATDLSLRATKQTAHAIGRSMAAMVSTERHLWLNLTGIKERDRSFLLDAPVSPSGLFGDAVNSVVTRFREARRHEEAFVRFLPRRAQASGPSATQSRPGLVSLRRDVQKESVASRAPPRKDWGAARRTPQSASKRPDLRSILTKKRRPLYYLRHHWCFGGAAVSDEVLHGRLPPAMFQDTVHLTSPQISEVSKLVPLSEKLAAWKLLPDISPWVVRTVEKGYRIQFAYRPPRFNGVVSTSVKPERVHLLTQELQTLLDKGAIEHVPLPDRDSGYYSRYFLVPKKDGGAASNFGSSRVKPLPQNLQVQDANNQDDCFSDPVKGLVRDNRSQGCIFPCRNFATTQEVPEVRFRGEAYQYRVLPFGLALSPRTYTKCMDAALAPLRLQGIRILNYIDDWLILARSQELALRHRDVVLAHLRSLGLRLNAKKSVLSPAQRTTYLGVVWDSITMQAQLSPARVESILNTLKNIKLGHKVTLHYFQRVLGLMAAASTVIPLGLLHMRPFQLWLRARGFHPRANPQRQIRVTRQGLRTLSMWFRPRFLTLGPTLGPCCRRKMLTTDASLKGWGAVLNGRPAQGIWRGHHLNWHINCLEMMAVFQALKYFLQQLRGFHVLVRVDSTAVVSYINRQGGLRSRRLNRLAQQILLWAQDKFLSLRAIYIPGHMNMGADFLSRQAVTHGEWKLHPEVVSQIWERFYEAEVDLFASQETAQCPLYFSLTPPAPLGLDAMAHMWPRLRLAPLADQSMVLRSNIPPRRLAVGDSGQERSPISGAGDNISSPARALEPSCLAPEGDQLRDAGLPADVVETILSARAPSTRRSYALKWRVFESWCVTHHADPVHCQVVSVLEFLQEKLSSGISPGTLRVYVAAISACHTLIDGVSVGKHPLVARFIRGARRLRPPTRATVPSWDLAIVLEGLSGTPFEPLESAHVRFLTLKMFFLMAITSLKRIGDLQALATSPSCLDFAPGLLSPLRRSLHRSRKGYTYCVQYVLFKFMSTAQASGVSQSNFSYAMGAATGAAAATKRIMSHWVRDAIALAYEARGQASPLELRAHSTRGVASSTAIARGAPLQQVCDAAGWSSPHTFIRFYSLDVHATPGSHVLESTSQSHV</sequence>
<evidence type="ECO:0000256" key="1">
    <source>
        <dbReference type="ARBA" id="ARBA00010879"/>
    </source>
</evidence>
<dbReference type="PANTHER" id="PTHR33050:SF7">
    <property type="entry name" value="RIBONUCLEASE H"/>
    <property type="match status" value="1"/>
</dbReference>
<accession>A0ABQ8M1Y2</accession>
<dbReference type="InterPro" id="IPR010998">
    <property type="entry name" value="Integrase_recombinase_N"/>
</dbReference>
<evidence type="ECO:0000256" key="4">
    <source>
        <dbReference type="ARBA" id="ARBA00022695"/>
    </source>
</evidence>
<dbReference type="Gene3D" id="3.10.10.10">
    <property type="entry name" value="HIV Type 1 Reverse Transcriptase, subunit A, domain 1"/>
    <property type="match status" value="1"/>
</dbReference>
<organism evidence="13 14">
    <name type="scientific">Labeo rohita</name>
    <name type="common">Indian major carp</name>
    <name type="synonym">Cyprinus rohita</name>
    <dbReference type="NCBI Taxonomy" id="84645"/>
    <lineage>
        <taxon>Eukaryota</taxon>
        <taxon>Metazoa</taxon>
        <taxon>Chordata</taxon>
        <taxon>Craniata</taxon>
        <taxon>Vertebrata</taxon>
        <taxon>Euteleostomi</taxon>
        <taxon>Actinopterygii</taxon>
        <taxon>Neopterygii</taxon>
        <taxon>Teleostei</taxon>
        <taxon>Ostariophysi</taxon>
        <taxon>Cypriniformes</taxon>
        <taxon>Cyprinidae</taxon>
        <taxon>Labeoninae</taxon>
        <taxon>Labeonini</taxon>
        <taxon>Labeo</taxon>
    </lineage>
</organism>
<evidence type="ECO:0000313" key="13">
    <source>
        <dbReference type="EMBL" id="KAI2656917.1"/>
    </source>
</evidence>
<comment type="caution">
    <text evidence="13">The sequence shown here is derived from an EMBL/GenBank/DDBJ whole genome shotgun (WGS) entry which is preliminary data.</text>
</comment>
<dbReference type="Gene3D" id="3.30.70.270">
    <property type="match status" value="1"/>
</dbReference>
<evidence type="ECO:0000256" key="11">
    <source>
        <dbReference type="SAM" id="MobiDB-lite"/>
    </source>
</evidence>
<evidence type="ECO:0000256" key="10">
    <source>
        <dbReference type="ARBA" id="ARBA00023172"/>
    </source>
</evidence>
<evidence type="ECO:0000256" key="3">
    <source>
        <dbReference type="ARBA" id="ARBA00022679"/>
    </source>
</evidence>
<dbReference type="SUPFAM" id="SSF56349">
    <property type="entry name" value="DNA breaking-rejoining enzymes"/>
    <property type="match status" value="1"/>
</dbReference>
<feature type="region of interest" description="Disordered" evidence="11">
    <location>
        <begin position="403"/>
        <end position="454"/>
    </location>
</feature>
<proteinExistence type="inferred from homology"/>
<dbReference type="InterPro" id="IPR036397">
    <property type="entry name" value="RNaseH_sf"/>
</dbReference>
<evidence type="ECO:0000256" key="6">
    <source>
        <dbReference type="ARBA" id="ARBA00022759"/>
    </source>
</evidence>
<keyword evidence="3" id="KW-0808">Transferase</keyword>
<dbReference type="CDD" id="cd09275">
    <property type="entry name" value="RNase_HI_RT_DIRS1"/>
    <property type="match status" value="1"/>
</dbReference>
<dbReference type="InterPro" id="IPR011010">
    <property type="entry name" value="DNA_brk_join_enz"/>
</dbReference>
<dbReference type="Gene3D" id="1.10.443.10">
    <property type="entry name" value="Intergrase catalytic core"/>
    <property type="match status" value="1"/>
</dbReference>
<evidence type="ECO:0000256" key="2">
    <source>
        <dbReference type="ARBA" id="ARBA00012180"/>
    </source>
</evidence>
<dbReference type="PANTHER" id="PTHR33050">
    <property type="entry name" value="REVERSE TRANSCRIPTASE DOMAIN-CONTAINING PROTEIN"/>
    <property type="match status" value="1"/>
</dbReference>
<keyword evidence="14" id="KW-1185">Reference proteome</keyword>
<feature type="region of interest" description="Disordered" evidence="11">
    <location>
        <begin position="101"/>
        <end position="138"/>
    </location>
</feature>
<dbReference type="InterPro" id="IPR052055">
    <property type="entry name" value="Hepadnavirus_pol/RT"/>
</dbReference>
<feature type="domain" description="Reverse transcriptase" evidence="12">
    <location>
        <begin position="494"/>
        <end position="760"/>
    </location>
</feature>
<gene>
    <name evidence="13" type="ORF">H4Q32_020950</name>
</gene>
<dbReference type="EC" id="3.1.26.4" evidence="2"/>
<feature type="region of interest" description="Disordered" evidence="11">
    <location>
        <begin position="1070"/>
        <end position="1093"/>
    </location>
</feature>
<dbReference type="InterPro" id="IPR013762">
    <property type="entry name" value="Integrase-like_cat_sf"/>
</dbReference>
<keyword evidence="4" id="KW-0548">Nucleotidyltransferase</keyword>
<dbReference type="InterPro" id="IPR043502">
    <property type="entry name" value="DNA/RNA_pol_sf"/>
</dbReference>
<keyword evidence="5" id="KW-0540">Nuclease</keyword>
<name>A0ABQ8M1Y2_LABRO</name>
<dbReference type="Pfam" id="PF17917">
    <property type="entry name" value="RT_RNaseH"/>
    <property type="match status" value="1"/>
</dbReference>
<comment type="similarity">
    <text evidence="1">Belongs to the beta type-B retroviral polymerase family. HERV class-II K(HML-2) pol subfamily.</text>
</comment>
<protein>
    <recommendedName>
        <fullName evidence="2">ribonuclease H</fullName>
        <ecNumber evidence="2">3.1.26.4</ecNumber>
    </recommendedName>
</protein>
<evidence type="ECO:0000256" key="8">
    <source>
        <dbReference type="ARBA" id="ARBA00022918"/>
    </source>
</evidence>
<dbReference type="SUPFAM" id="SSF56672">
    <property type="entry name" value="DNA/RNA polymerases"/>
    <property type="match status" value="1"/>
</dbReference>
<dbReference type="Proteomes" id="UP000830375">
    <property type="component" value="Unassembled WGS sequence"/>
</dbReference>
<reference evidence="13 14" key="1">
    <citation type="submission" date="2022-01" db="EMBL/GenBank/DDBJ databases">
        <title>A high-quality chromosome-level genome assembly of rohu carp, Labeo rohita.</title>
        <authorList>
            <person name="Arick M.A. II"/>
            <person name="Hsu C.-Y."/>
            <person name="Magbanua Z."/>
            <person name="Pechanova O."/>
            <person name="Grover C."/>
            <person name="Miller E."/>
            <person name="Thrash A."/>
            <person name="Ezzel L."/>
            <person name="Alam S."/>
            <person name="Benzie J."/>
            <person name="Hamilton M."/>
            <person name="Karsi A."/>
            <person name="Lawrence M.L."/>
            <person name="Peterson D.G."/>
        </authorList>
    </citation>
    <scope>NUCLEOTIDE SEQUENCE [LARGE SCALE GENOMIC DNA]</scope>
    <source>
        <strain evidence="14">BAU-BD-2019</strain>
        <tissue evidence="13">Blood</tissue>
    </source>
</reference>
<dbReference type="InterPro" id="IPR043128">
    <property type="entry name" value="Rev_trsase/Diguanyl_cyclase"/>
</dbReference>
<dbReference type="Pfam" id="PF00078">
    <property type="entry name" value="RVT_1"/>
    <property type="match status" value="1"/>
</dbReference>
<dbReference type="CDD" id="cd03714">
    <property type="entry name" value="RT_DIRS1"/>
    <property type="match status" value="1"/>
</dbReference>
<dbReference type="InterPro" id="IPR000477">
    <property type="entry name" value="RT_dom"/>
</dbReference>
<dbReference type="EMBL" id="JACTAM010000014">
    <property type="protein sequence ID" value="KAI2656917.1"/>
    <property type="molecule type" value="Genomic_DNA"/>
</dbReference>
<evidence type="ECO:0000256" key="5">
    <source>
        <dbReference type="ARBA" id="ARBA00022722"/>
    </source>
</evidence>
<keyword evidence="9" id="KW-0238">DNA-binding</keyword>
<evidence type="ECO:0000259" key="12">
    <source>
        <dbReference type="PROSITE" id="PS50878"/>
    </source>
</evidence>